<comment type="caution">
    <text evidence="2">The sequence shown here is derived from an EMBL/GenBank/DDBJ whole genome shotgun (WGS) entry which is preliminary data.</text>
</comment>
<dbReference type="AlphaFoldDB" id="A0A8T0NM16"/>
<keyword evidence="3" id="KW-1185">Reference proteome</keyword>
<proteinExistence type="predicted"/>
<gene>
    <name evidence="2" type="ORF">PVAP13_9KG341932</name>
</gene>
<dbReference type="EMBL" id="CM029053">
    <property type="protein sequence ID" value="KAG2550420.1"/>
    <property type="molecule type" value="Genomic_DNA"/>
</dbReference>
<evidence type="ECO:0000313" key="3">
    <source>
        <dbReference type="Proteomes" id="UP000823388"/>
    </source>
</evidence>
<accession>A0A8T0NM16</accession>
<evidence type="ECO:0000313" key="2">
    <source>
        <dbReference type="EMBL" id="KAG2550420.1"/>
    </source>
</evidence>
<protein>
    <submittedName>
        <fullName evidence="2">Uncharacterized protein</fullName>
    </submittedName>
</protein>
<keyword evidence="1" id="KW-0472">Membrane</keyword>
<feature type="transmembrane region" description="Helical" evidence="1">
    <location>
        <begin position="12"/>
        <end position="29"/>
    </location>
</feature>
<keyword evidence="1" id="KW-1133">Transmembrane helix</keyword>
<organism evidence="2 3">
    <name type="scientific">Panicum virgatum</name>
    <name type="common">Blackwell switchgrass</name>
    <dbReference type="NCBI Taxonomy" id="38727"/>
    <lineage>
        <taxon>Eukaryota</taxon>
        <taxon>Viridiplantae</taxon>
        <taxon>Streptophyta</taxon>
        <taxon>Embryophyta</taxon>
        <taxon>Tracheophyta</taxon>
        <taxon>Spermatophyta</taxon>
        <taxon>Magnoliopsida</taxon>
        <taxon>Liliopsida</taxon>
        <taxon>Poales</taxon>
        <taxon>Poaceae</taxon>
        <taxon>PACMAD clade</taxon>
        <taxon>Panicoideae</taxon>
        <taxon>Panicodae</taxon>
        <taxon>Paniceae</taxon>
        <taxon>Panicinae</taxon>
        <taxon>Panicum</taxon>
        <taxon>Panicum sect. Hiantes</taxon>
    </lineage>
</organism>
<keyword evidence="1" id="KW-0812">Transmembrane</keyword>
<name>A0A8T0NM16_PANVG</name>
<feature type="transmembrane region" description="Helical" evidence="1">
    <location>
        <begin position="41"/>
        <end position="60"/>
    </location>
</feature>
<reference evidence="2" key="1">
    <citation type="submission" date="2020-05" db="EMBL/GenBank/DDBJ databases">
        <title>WGS assembly of Panicum virgatum.</title>
        <authorList>
            <person name="Lovell J.T."/>
            <person name="Jenkins J."/>
            <person name="Shu S."/>
            <person name="Juenger T.E."/>
            <person name="Schmutz J."/>
        </authorList>
    </citation>
    <scope>NUCLEOTIDE SEQUENCE</scope>
    <source>
        <strain evidence="2">AP13</strain>
    </source>
</reference>
<evidence type="ECO:0000256" key="1">
    <source>
        <dbReference type="SAM" id="Phobius"/>
    </source>
</evidence>
<dbReference type="Proteomes" id="UP000823388">
    <property type="component" value="Chromosome 9K"/>
</dbReference>
<sequence length="153" mass="17588">MACLKPITFFSWHIFDYCLFTGYSMVIAFESDLLVSSIPVAYCFLHILKSAIYLCIFFIPCQDANVNSVMKLVFFVYPGTPKQSAVLGLLLLDKGKQRLLGFRLGMQLKAEKDAKFELVLETWVRLKLLFGSIVRFCARLTRLKLISCWIKKL</sequence>